<sequence length="137" mass="15320">MPAPYLSCSFTHRPDLGLLIARWPSDAPIAQLQADFAALLQLAIETSTSRWLLDVRRRDELQPEFADWTVRSFFPQAAAQLAPQPLRIAALCSPGRLTVYDSSSDQKLLLAEGMAPAQTYRLRLFLDEGATMEWLTA</sequence>
<dbReference type="AlphaFoldDB" id="A0A1M7BWI5"/>
<evidence type="ECO:0000313" key="1">
    <source>
        <dbReference type="EMBL" id="SHL59314.1"/>
    </source>
</evidence>
<proteinExistence type="predicted"/>
<evidence type="ECO:0000313" key="2">
    <source>
        <dbReference type="Proteomes" id="UP000183947"/>
    </source>
</evidence>
<dbReference type="RefSeq" id="WP_073286808.1">
    <property type="nucleotide sequence ID" value="NZ_FRAS01000017.1"/>
</dbReference>
<organism evidence="1 2">
    <name type="scientific">Hymenobacter psychrotolerans DSM 18569</name>
    <dbReference type="NCBI Taxonomy" id="1121959"/>
    <lineage>
        <taxon>Bacteria</taxon>
        <taxon>Pseudomonadati</taxon>
        <taxon>Bacteroidota</taxon>
        <taxon>Cytophagia</taxon>
        <taxon>Cytophagales</taxon>
        <taxon>Hymenobacteraceae</taxon>
        <taxon>Hymenobacter</taxon>
    </lineage>
</organism>
<reference evidence="2" key="1">
    <citation type="submission" date="2016-11" db="EMBL/GenBank/DDBJ databases">
        <authorList>
            <person name="Varghese N."/>
            <person name="Submissions S."/>
        </authorList>
    </citation>
    <scope>NUCLEOTIDE SEQUENCE [LARGE SCALE GENOMIC DNA]</scope>
    <source>
        <strain evidence="2">DSM 18569</strain>
    </source>
</reference>
<accession>A0A1M7BWI5</accession>
<keyword evidence="2" id="KW-1185">Reference proteome</keyword>
<dbReference type="EMBL" id="FRAS01000017">
    <property type="protein sequence ID" value="SHL59314.1"/>
    <property type="molecule type" value="Genomic_DNA"/>
</dbReference>
<dbReference type="OrthoDB" id="884362at2"/>
<gene>
    <name evidence="1" type="ORF">SAMN02746009_03031</name>
</gene>
<dbReference type="Proteomes" id="UP000183947">
    <property type="component" value="Unassembled WGS sequence"/>
</dbReference>
<protein>
    <submittedName>
        <fullName evidence="1">Uncharacterized protein</fullName>
    </submittedName>
</protein>
<name>A0A1M7BWI5_9BACT</name>